<evidence type="ECO:0000313" key="1">
    <source>
        <dbReference type="EMBL" id="PRP75489.1"/>
    </source>
</evidence>
<gene>
    <name evidence="1" type="ORF">PROFUN_10667</name>
</gene>
<sequence>MPFGCDNEGAWITYYYPTANSSGAVCRAAFHCTNNSLAGVVNICMATVVIENILQRILNDIKLPEAMAYIVEPNGDLVSTSTGLYPFNVTTLSRITAQDTTLSWINSSFAAYQKNPNGTNVVNYNGDSSSNSSKLLSACVSWLLSYRLSSYMENMSSLSGLRLWWISYKQVSRIFPSTRTVEIFRMANISLSIFSQVFSVIMTLVP</sequence>
<name>A0A2P6MUV0_9EUKA</name>
<accession>A0A2P6MUV0</accession>
<reference evidence="1 2" key="1">
    <citation type="journal article" date="2018" name="Genome Biol. Evol.">
        <title>Multiple Roots of Fruiting Body Formation in Amoebozoa.</title>
        <authorList>
            <person name="Hillmann F."/>
            <person name="Forbes G."/>
            <person name="Novohradska S."/>
            <person name="Ferling I."/>
            <person name="Riege K."/>
            <person name="Groth M."/>
            <person name="Westermann M."/>
            <person name="Marz M."/>
            <person name="Spaller T."/>
            <person name="Winckler T."/>
            <person name="Schaap P."/>
            <person name="Glockner G."/>
        </authorList>
    </citation>
    <scope>NUCLEOTIDE SEQUENCE [LARGE SCALE GENOMIC DNA]</scope>
    <source>
        <strain evidence="1 2">Jena</strain>
    </source>
</reference>
<dbReference type="EMBL" id="MDYQ01000380">
    <property type="protein sequence ID" value="PRP75489.1"/>
    <property type="molecule type" value="Genomic_DNA"/>
</dbReference>
<dbReference type="InParanoid" id="A0A2P6MUV0"/>
<dbReference type="AlphaFoldDB" id="A0A2P6MUV0"/>
<protein>
    <submittedName>
        <fullName evidence="1">Uncharacterized protein</fullName>
    </submittedName>
</protein>
<dbReference type="Proteomes" id="UP000241769">
    <property type="component" value="Unassembled WGS sequence"/>
</dbReference>
<comment type="caution">
    <text evidence="1">The sequence shown here is derived from an EMBL/GenBank/DDBJ whole genome shotgun (WGS) entry which is preliminary data.</text>
</comment>
<keyword evidence="2" id="KW-1185">Reference proteome</keyword>
<evidence type="ECO:0000313" key="2">
    <source>
        <dbReference type="Proteomes" id="UP000241769"/>
    </source>
</evidence>
<organism evidence="1 2">
    <name type="scientific">Planoprotostelium fungivorum</name>
    <dbReference type="NCBI Taxonomy" id="1890364"/>
    <lineage>
        <taxon>Eukaryota</taxon>
        <taxon>Amoebozoa</taxon>
        <taxon>Evosea</taxon>
        <taxon>Variosea</taxon>
        <taxon>Cavosteliida</taxon>
        <taxon>Cavosteliaceae</taxon>
        <taxon>Planoprotostelium</taxon>
    </lineage>
</organism>
<proteinExistence type="predicted"/>